<dbReference type="PANTHER" id="PTHR43031:SF17">
    <property type="entry name" value="SULFURTRANSFERASE YTWF-RELATED"/>
    <property type="match status" value="1"/>
</dbReference>
<dbReference type="AlphaFoldDB" id="A0A1I1J5N0"/>
<dbReference type="PANTHER" id="PTHR43031">
    <property type="entry name" value="FAD-DEPENDENT OXIDOREDUCTASE"/>
    <property type="match status" value="1"/>
</dbReference>
<evidence type="ECO:0000259" key="1">
    <source>
        <dbReference type="PROSITE" id="PS50206"/>
    </source>
</evidence>
<dbReference type="PROSITE" id="PS50206">
    <property type="entry name" value="RHODANESE_3"/>
    <property type="match status" value="1"/>
</dbReference>
<accession>A0A1I1J5N0</accession>
<evidence type="ECO:0000313" key="3">
    <source>
        <dbReference type="Proteomes" id="UP000199514"/>
    </source>
</evidence>
<dbReference type="Gene3D" id="3.40.250.10">
    <property type="entry name" value="Rhodanese-like domain"/>
    <property type="match status" value="1"/>
</dbReference>
<dbReference type="GO" id="GO:0016779">
    <property type="term" value="F:nucleotidyltransferase activity"/>
    <property type="evidence" value="ECO:0007669"/>
    <property type="project" value="UniProtKB-KW"/>
</dbReference>
<sequence>MKEISVVQLHELHQNGADFQLIDVREPLEHDIANISYAVLIPLAEVPDRLAEIARNKQVIIHCKSGGRSGNIVRWLMAQGFDNVYSLAGGITAYAQQIDTSLTVY</sequence>
<keyword evidence="3" id="KW-1185">Reference proteome</keyword>
<dbReference type="InterPro" id="IPR050229">
    <property type="entry name" value="GlpE_sulfurtransferase"/>
</dbReference>
<dbReference type="InterPro" id="IPR001763">
    <property type="entry name" value="Rhodanese-like_dom"/>
</dbReference>
<protein>
    <submittedName>
        <fullName evidence="2">Adenylyltransferase and sulfurtransferase</fullName>
    </submittedName>
</protein>
<dbReference type="InterPro" id="IPR036873">
    <property type="entry name" value="Rhodanese-like_dom_sf"/>
</dbReference>
<dbReference type="SUPFAM" id="SSF52821">
    <property type="entry name" value="Rhodanese/Cell cycle control phosphatase"/>
    <property type="match status" value="1"/>
</dbReference>
<dbReference type="OrthoDB" id="9808735at2"/>
<gene>
    <name evidence="2" type="ORF">SAMN05421780_105215</name>
</gene>
<organism evidence="2 3">
    <name type="scientific">Flexibacter flexilis DSM 6793</name>
    <dbReference type="NCBI Taxonomy" id="927664"/>
    <lineage>
        <taxon>Bacteria</taxon>
        <taxon>Pseudomonadati</taxon>
        <taxon>Bacteroidota</taxon>
        <taxon>Cytophagia</taxon>
        <taxon>Cytophagales</taxon>
        <taxon>Flexibacteraceae</taxon>
        <taxon>Flexibacter</taxon>
    </lineage>
</organism>
<dbReference type="STRING" id="927664.SAMN05421780_105215"/>
<keyword evidence="2" id="KW-0808">Transferase</keyword>
<keyword evidence="2" id="KW-0548">Nucleotidyltransferase</keyword>
<name>A0A1I1J5N0_9BACT</name>
<reference evidence="2 3" key="1">
    <citation type="submission" date="2016-10" db="EMBL/GenBank/DDBJ databases">
        <authorList>
            <person name="de Groot N.N."/>
        </authorList>
    </citation>
    <scope>NUCLEOTIDE SEQUENCE [LARGE SCALE GENOMIC DNA]</scope>
    <source>
        <strain evidence="2 3">DSM 6793</strain>
    </source>
</reference>
<feature type="domain" description="Rhodanese" evidence="1">
    <location>
        <begin position="15"/>
        <end position="103"/>
    </location>
</feature>
<dbReference type="Pfam" id="PF00581">
    <property type="entry name" value="Rhodanese"/>
    <property type="match status" value="1"/>
</dbReference>
<dbReference type="EMBL" id="FOLE01000005">
    <property type="protein sequence ID" value="SFC43824.1"/>
    <property type="molecule type" value="Genomic_DNA"/>
</dbReference>
<dbReference type="Proteomes" id="UP000199514">
    <property type="component" value="Unassembled WGS sequence"/>
</dbReference>
<dbReference type="RefSeq" id="WP_091511955.1">
    <property type="nucleotide sequence ID" value="NZ_FOLE01000005.1"/>
</dbReference>
<evidence type="ECO:0000313" key="2">
    <source>
        <dbReference type="EMBL" id="SFC43824.1"/>
    </source>
</evidence>
<dbReference type="SMART" id="SM00450">
    <property type="entry name" value="RHOD"/>
    <property type="match status" value="1"/>
</dbReference>
<proteinExistence type="predicted"/>